<evidence type="ECO:0000259" key="6">
    <source>
        <dbReference type="SMART" id="SM00829"/>
    </source>
</evidence>
<evidence type="ECO:0000313" key="7">
    <source>
        <dbReference type="EMBL" id="SDY47514.1"/>
    </source>
</evidence>
<feature type="domain" description="Enoyl reductase (ER)" evidence="6">
    <location>
        <begin position="10"/>
        <end position="338"/>
    </location>
</feature>
<dbReference type="AlphaFoldDB" id="A0A1H3K7M5"/>
<comment type="cofactor">
    <cofactor evidence="1">
        <name>Zn(2+)</name>
        <dbReference type="ChEBI" id="CHEBI:29105"/>
    </cofactor>
</comment>
<keyword evidence="5" id="KW-0560">Oxidoreductase</keyword>
<evidence type="ECO:0000256" key="1">
    <source>
        <dbReference type="ARBA" id="ARBA00001947"/>
    </source>
</evidence>
<reference evidence="7 8" key="1">
    <citation type="submission" date="2016-10" db="EMBL/GenBank/DDBJ databases">
        <authorList>
            <person name="de Groot N.N."/>
        </authorList>
    </citation>
    <scope>NUCLEOTIDE SEQUENCE [LARGE SCALE GENOMIC DNA]</scope>
    <source>
        <strain evidence="7 8">CGMCC 4.3491</strain>
    </source>
</reference>
<evidence type="ECO:0000256" key="4">
    <source>
        <dbReference type="ARBA" id="ARBA00022833"/>
    </source>
</evidence>
<dbReference type="InterPro" id="IPR011032">
    <property type="entry name" value="GroES-like_sf"/>
</dbReference>
<keyword evidence="3" id="KW-0479">Metal-binding</keyword>
<sequence>MRTLVLEEFGRMALADRPIPEVAIGEVLIRVAFTGICGSDIHGYTGHNGRRAVGQVMGHESSGTIEGFGPGDAPFGLAIGDAVTFNPVVLPLEDRVEFVDREQHSPRKSVIGVDPARYASFADYVVVPAVNVLRLADGMPVEHGALVEPTAVALHAARRAGVTVQERVLVIGGGPIGQSVVLVLQALGVPEIYVSEISPGRRSLLEGMGVPVIDPSAGDLLGALGRHGGPVDVVIDAVGSTHSLADALACTVLGGTVCLVGMGEPQVRLDAFQISTAERTLVGSFTYSARDFADAAALVADNPLTAWSLISRVIGPESADEAFTDLANGDDIPGKVLVAFTKTTEYAK</sequence>
<dbReference type="GO" id="GO:0016491">
    <property type="term" value="F:oxidoreductase activity"/>
    <property type="evidence" value="ECO:0007669"/>
    <property type="project" value="UniProtKB-KW"/>
</dbReference>
<evidence type="ECO:0000256" key="5">
    <source>
        <dbReference type="ARBA" id="ARBA00023002"/>
    </source>
</evidence>
<evidence type="ECO:0000313" key="8">
    <source>
        <dbReference type="Proteomes" id="UP000198891"/>
    </source>
</evidence>
<dbReference type="PANTHER" id="PTHR43161">
    <property type="entry name" value="SORBITOL DEHYDROGENASE"/>
    <property type="match status" value="1"/>
</dbReference>
<dbReference type="EMBL" id="FNPZ01000001">
    <property type="protein sequence ID" value="SDY47514.1"/>
    <property type="molecule type" value="Genomic_DNA"/>
</dbReference>
<organism evidence="7 8">
    <name type="scientific">Herbiconiux ginsengi</name>
    <dbReference type="NCBI Taxonomy" id="381665"/>
    <lineage>
        <taxon>Bacteria</taxon>
        <taxon>Bacillati</taxon>
        <taxon>Actinomycetota</taxon>
        <taxon>Actinomycetes</taxon>
        <taxon>Micrococcales</taxon>
        <taxon>Microbacteriaceae</taxon>
        <taxon>Herbiconiux</taxon>
    </lineage>
</organism>
<keyword evidence="4" id="KW-0862">Zinc</keyword>
<evidence type="ECO:0000256" key="3">
    <source>
        <dbReference type="ARBA" id="ARBA00022723"/>
    </source>
</evidence>
<dbReference type="Proteomes" id="UP000198891">
    <property type="component" value="Unassembled WGS sequence"/>
</dbReference>
<keyword evidence="8" id="KW-1185">Reference proteome</keyword>
<protein>
    <submittedName>
        <fullName evidence="7">Threonine dehydrogenase</fullName>
    </submittedName>
</protein>
<dbReference type="Pfam" id="PF08240">
    <property type="entry name" value="ADH_N"/>
    <property type="match status" value="1"/>
</dbReference>
<dbReference type="InterPro" id="IPR013154">
    <property type="entry name" value="ADH-like_N"/>
</dbReference>
<dbReference type="InterPro" id="IPR036291">
    <property type="entry name" value="NAD(P)-bd_dom_sf"/>
</dbReference>
<dbReference type="SUPFAM" id="SSF50129">
    <property type="entry name" value="GroES-like"/>
    <property type="match status" value="1"/>
</dbReference>
<name>A0A1H3K7M5_9MICO</name>
<proteinExistence type="inferred from homology"/>
<dbReference type="RefSeq" id="WP_175494077.1">
    <property type="nucleotide sequence ID" value="NZ_FNPZ01000001.1"/>
</dbReference>
<dbReference type="GO" id="GO:0046872">
    <property type="term" value="F:metal ion binding"/>
    <property type="evidence" value="ECO:0007669"/>
    <property type="project" value="UniProtKB-KW"/>
</dbReference>
<dbReference type="InterPro" id="IPR020843">
    <property type="entry name" value="ER"/>
</dbReference>
<dbReference type="STRING" id="381665.SAMN05216554_0436"/>
<dbReference type="PANTHER" id="PTHR43161:SF23">
    <property type="entry name" value="(R,R)-BUTANEDIOL DEHYDROGENASE-RELATED"/>
    <property type="match status" value="1"/>
</dbReference>
<dbReference type="Gene3D" id="3.90.180.10">
    <property type="entry name" value="Medium-chain alcohol dehydrogenases, catalytic domain"/>
    <property type="match status" value="1"/>
</dbReference>
<dbReference type="Gene3D" id="3.40.50.720">
    <property type="entry name" value="NAD(P)-binding Rossmann-like Domain"/>
    <property type="match status" value="1"/>
</dbReference>
<dbReference type="SUPFAM" id="SSF51735">
    <property type="entry name" value="NAD(P)-binding Rossmann-fold domains"/>
    <property type="match status" value="1"/>
</dbReference>
<gene>
    <name evidence="7" type="ORF">SAMN05216554_0436</name>
</gene>
<dbReference type="InterPro" id="IPR013149">
    <property type="entry name" value="ADH-like_C"/>
</dbReference>
<dbReference type="Pfam" id="PF00107">
    <property type="entry name" value="ADH_zinc_N"/>
    <property type="match status" value="1"/>
</dbReference>
<accession>A0A1H3K7M5</accession>
<comment type="similarity">
    <text evidence="2">Belongs to the zinc-containing alcohol dehydrogenase family.</text>
</comment>
<dbReference type="SMART" id="SM00829">
    <property type="entry name" value="PKS_ER"/>
    <property type="match status" value="1"/>
</dbReference>
<evidence type="ECO:0000256" key="2">
    <source>
        <dbReference type="ARBA" id="ARBA00008072"/>
    </source>
</evidence>